<reference evidence="8" key="1">
    <citation type="journal article" date="2020" name="mSystems">
        <title>Genome- and Community-Level Interaction Insights into Carbon Utilization and Element Cycling Functions of Hydrothermarchaeota in Hydrothermal Sediment.</title>
        <authorList>
            <person name="Zhou Z."/>
            <person name="Liu Y."/>
            <person name="Xu W."/>
            <person name="Pan J."/>
            <person name="Luo Z.H."/>
            <person name="Li M."/>
        </authorList>
    </citation>
    <scope>NUCLEOTIDE SEQUENCE [LARGE SCALE GENOMIC DNA]</scope>
    <source>
        <strain evidence="8">HyVt-345</strain>
    </source>
</reference>
<dbReference type="GO" id="GO:0005886">
    <property type="term" value="C:plasma membrane"/>
    <property type="evidence" value="ECO:0007669"/>
    <property type="project" value="UniProtKB-SubCell"/>
</dbReference>
<dbReference type="PANTHER" id="PTHR30606">
    <property type="entry name" value="LIPID A BIOSYNTHESIS LAUROYL ACYLTRANSFERASE"/>
    <property type="match status" value="1"/>
</dbReference>
<dbReference type="AlphaFoldDB" id="A0A831QJX2"/>
<dbReference type="CDD" id="cd07984">
    <property type="entry name" value="LPLAT_LABLAT-like"/>
    <property type="match status" value="1"/>
</dbReference>
<dbReference type="PANTHER" id="PTHR30606:SF10">
    <property type="entry name" value="PHOSPHATIDYLINOSITOL MANNOSIDE ACYLTRANSFERASE"/>
    <property type="match status" value="1"/>
</dbReference>
<feature type="transmembrane region" description="Helical" evidence="7">
    <location>
        <begin position="21"/>
        <end position="44"/>
    </location>
</feature>
<evidence type="ECO:0000313" key="8">
    <source>
        <dbReference type="EMBL" id="HEA19588.1"/>
    </source>
</evidence>
<keyword evidence="6 8" id="KW-0012">Acyltransferase</keyword>
<comment type="caution">
    <text evidence="8">The sequence shown here is derived from an EMBL/GenBank/DDBJ whole genome shotgun (WGS) entry which is preliminary data.</text>
</comment>
<proteinExistence type="predicted"/>
<evidence type="ECO:0000256" key="4">
    <source>
        <dbReference type="ARBA" id="ARBA00022679"/>
    </source>
</evidence>
<organism evidence="8">
    <name type="scientific">Pricia antarctica</name>
    <dbReference type="NCBI Taxonomy" id="641691"/>
    <lineage>
        <taxon>Bacteria</taxon>
        <taxon>Pseudomonadati</taxon>
        <taxon>Bacteroidota</taxon>
        <taxon>Flavobacteriia</taxon>
        <taxon>Flavobacteriales</taxon>
        <taxon>Flavobacteriaceae</taxon>
        <taxon>Pricia</taxon>
    </lineage>
</organism>
<evidence type="ECO:0000256" key="7">
    <source>
        <dbReference type="SAM" id="Phobius"/>
    </source>
</evidence>
<accession>A0A831QJX2</accession>
<keyword evidence="5 7" id="KW-0472">Membrane</keyword>
<evidence type="ECO:0000256" key="5">
    <source>
        <dbReference type="ARBA" id="ARBA00023136"/>
    </source>
</evidence>
<sequence length="310" mass="36331">MATEWEGKSRGTLLGYRIYIFFLRNFGIGAAYALLRIVIFYYVLFSPKSNRDTYTYFRKRQGFSTARSILSIYKSYYVFGQTLTDKVAIAIGLRDKFTYTHNGIEHIEDLLQKKKGGILISGHVGNFEISHYFLEDRYHIANISMVTTHAEHQDIKEYMDRISAKSHLKFIVVRDDMSHIFEIHKAIDDGGLVVFTGDRYMPGSKTLTENFMDKKADFPMGPYLLAARLNLPVLFVYFMKGLNRHYDLYAQTAEFKARDAQGLLKEYTESMERILRKYPLQWFNYFDFWKDRNDVENHSGKSSNKKAKFQ</sequence>
<protein>
    <submittedName>
        <fullName evidence="8">Lipid A biosynthesis acyltransferase</fullName>
    </submittedName>
</protein>
<dbReference type="GO" id="GO:0009247">
    <property type="term" value="P:glycolipid biosynthetic process"/>
    <property type="evidence" value="ECO:0007669"/>
    <property type="project" value="UniProtKB-ARBA"/>
</dbReference>
<comment type="subcellular location">
    <subcellularLocation>
        <location evidence="1">Cell inner membrane</location>
    </subcellularLocation>
</comment>
<keyword evidence="7" id="KW-0812">Transmembrane</keyword>
<keyword evidence="7" id="KW-1133">Transmembrane helix</keyword>
<dbReference type="Pfam" id="PF03279">
    <property type="entry name" value="Lip_A_acyltrans"/>
    <property type="match status" value="1"/>
</dbReference>
<keyword evidence="2" id="KW-1003">Cell membrane</keyword>
<dbReference type="EMBL" id="DRGL01000010">
    <property type="protein sequence ID" value="HEA19588.1"/>
    <property type="molecule type" value="Genomic_DNA"/>
</dbReference>
<evidence type="ECO:0000256" key="6">
    <source>
        <dbReference type="ARBA" id="ARBA00023315"/>
    </source>
</evidence>
<gene>
    <name evidence="8" type="ORF">ENH87_01560</name>
</gene>
<keyword evidence="3" id="KW-0997">Cell inner membrane</keyword>
<evidence type="ECO:0000256" key="2">
    <source>
        <dbReference type="ARBA" id="ARBA00022475"/>
    </source>
</evidence>
<dbReference type="GO" id="GO:0016746">
    <property type="term" value="F:acyltransferase activity"/>
    <property type="evidence" value="ECO:0007669"/>
    <property type="project" value="UniProtKB-KW"/>
</dbReference>
<evidence type="ECO:0000256" key="1">
    <source>
        <dbReference type="ARBA" id="ARBA00004533"/>
    </source>
</evidence>
<dbReference type="InterPro" id="IPR004960">
    <property type="entry name" value="LipA_acyltrans"/>
</dbReference>
<dbReference type="Proteomes" id="UP000886191">
    <property type="component" value="Unassembled WGS sequence"/>
</dbReference>
<keyword evidence="4" id="KW-0808">Transferase</keyword>
<name>A0A831QJX2_9FLAO</name>
<evidence type="ECO:0000256" key="3">
    <source>
        <dbReference type="ARBA" id="ARBA00022519"/>
    </source>
</evidence>